<keyword evidence="2" id="KW-1185">Reference proteome</keyword>
<gene>
    <name evidence="1" type="ORF">ACFQBM_19845</name>
</gene>
<dbReference type="SUPFAM" id="SSF52540">
    <property type="entry name" value="P-loop containing nucleoside triphosphate hydrolases"/>
    <property type="match status" value="1"/>
</dbReference>
<protein>
    <recommendedName>
        <fullName evidence="3">Sulfotransferase domain-containing protein</fullName>
    </recommendedName>
</protein>
<dbReference type="Proteomes" id="UP001596425">
    <property type="component" value="Unassembled WGS sequence"/>
</dbReference>
<evidence type="ECO:0000313" key="1">
    <source>
        <dbReference type="EMBL" id="MFC6635529.1"/>
    </source>
</evidence>
<reference evidence="2" key="1">
    <citation type="journal article" date="2019" name="Int. J. Syst. Evol. Microbiol.">
        <title>The Global Catalogue of Microorganisms (GCM) 10K type strain sequencing project: providing services to taxonomists for standard genome sequencing and annotation.</title>
        <authorList>
            <consortium name="The Broad Institute Genomics Platform"/>
            <consortium name="The Broad Institute Genome Sequencing Center for Infectious Disease"/>
            <person name="Wu L."/>
            <person name="Ma J."/>
        </authorList>
    </citation>
    <scope>NUCLEOTIDE SEQUENCE [LARGE SCALE GENOMIC DNA]</scope>
    <source>
        <strain evidence="2">CGMCC 1.13718</strain>
    </source>
</reference>
<dbReference type="EMBL" id="JBHSVR010000001">
    <property type="protein sequence ID" value="MFC6635529.1"/>
    <property type="molecule type" value="Genomic_DNA"/>
</dbReference>
<evidence type="ECO:0008006" key="3">
    <source>
        <dbReference type="Google" id="ProtNLM"/>
    </source>
</evidence>
<dbReference type="RefSeq" id="WP_193193685.1">
    <property type="nucleotide sequence ID" value="NZ_JACZFR010000049.1"/>
</dbReference>
<sequence>MLSRLRKKITGIGESQNNKNIYIHIGISKTGTTAIQKFFHQNTGLLASRGFHYIRAGRAEGGASHHQLARVYKMDDACSGEVSAIRNEIGNSDCHSFIISSEMFEYLTRSQIKQLKRDFEGFELILVVYLRYQDQALSSMYNELVKKHACTVSFSEHLRDTPRKGLLLYGDMLKSWERELGKKNIRVRIFDREKLTGGNVIKDMLTAIGINDLNVDTPGFAANQSVSSAAISVLRDINAQMDYSVDHAAHYGLACRLALILDKLVRSKFPELDHDTNNYFSTKNDYEELMEYYRRDNVRISRRYFFGGNFSLRNFSPAGEITEKSKRDILMALVERLEISAERVDKSATELTKLVAEYWSEELRRLCGS</sequence>
<evidence type="ECO:0000313" key="2">
    <source>
        <dbReference type="Proteomes" id="UP001596425"/>
    </source>
</evidence>
<name>A0ABW1YVP5_9GAMM</name>
<dbReference type="InterPro" id="IPR027417">
    <property type="entry name" value="P-loop_NTPase"/>
</dbReference>
<organism evidence="1 2">
    <name type="scientific">Microbulbifer taiwanensis</name>
    <dbReference type="NCBI Taxonomy" id="986746"/>
    <lineage>
        <taxon>Bacteria</taxon>
        <taxon>Pseudomonadati</taxon>
        <taxon>Pseudomonadota</taxon>
        <taxon>Gammaproteobacteria</taxon>
        <taxon>Cellvibrionales</taxon>
        <taxon>Microbulbiferaceae</taxon>
        <taxon>Microbulbifer</taxon>
    </lineage>
</organism>
<comment type="caution">
    <text evidence="1">The sequence shown here is derived from an EMBL/GenBank/DDBJ whole genome shotgun (WGS) entry which is preliminary data.</text>
</comment>
<accession>A0ABW1YVP5</accession>
<proteinExistence type="predicted"/>
<dbReference type="Gene3D" id="3.40.50.300">
    <property type="entry name" value="P-loop containing nucleotide triphosphate hydrolases"/>
    <property type="match status" value="1"/>
</dbReference>